<dbReference type="NCBIfam" id="TIGR01215">
    <property type="entry name" value="minE"/>
    <property type="match status" value="1"/>
</dbReference>
<protein>
    <recommendedName>
        <fullName evidence="3">Cell division topological specificity factor</fullName>
    </recommendedName>
</protein>
<dbReference type="AlphaFoldDB" id="A0A6I1MH50"/>
<dbReference type="SUPFAM" id="SSF55229">
    <property type="entry name" value="Cell division protein MinE topological specificity domain"/>
    <property type="match status" value="1"/>
</dbReference>
<dbReference type="OrthoDB" id="9796578at2"/>
<comment type="caution">
    <text evidence="4">The sequence shown here is derived from an EMBL/GenBank/DDBJ whole genome shotgun (WGS) entry which is preliminary data.</text>
</comment>
<comment type="similarity">
    <text evidence="1 3">Belongs to the MinE family.</text>
</comment>
<dbReference type="HAMAP" id="MF_00262">
    <property type="entry name" value="MinE"/>
    <property type="match status" value="1"/>
</dbReference>
<accession>A0A6I1MH50</accession>
<evidence type="ECO:0000256" key="3">
    <source>
        <dbReference type="HAMAP-Rule" id="MF_00262"/>
    </source>
</evidence>
<evidence type="ECO:0000313" key="4">
    <source>
        <dbReference type="EMBL" id="MPQ42490.1"/>
    </source>
</evidence>
<proteinExistence type="inferred from homology"/>
<dbReference type="EMBL" id="WHJC01000009">
    <property type="protein sequence ID" value="MPQ42490.1"/>
    <property type="molecule type" value="Genomic_DNA"/>
</dbReference>
<organism evidence="4 5">
    <name type="scientific">Clostridium tarantellae</name>
    <dbReference type="NCBI Taxonomy" id="39493"/>
    <lineage>
        <taxon>Bacteria</taxon>
        <taxon>Bacillati</taxon>
        <taxon>Bacillota</taxon>
        <taxon>Clostridia</taxon>
        <taxon>Eubacteriales</taxon>
        <taxon>Clostridiaceae</taxon>
        <taxon>Clostridium</taxon>
    </lineage>
</organism>
<sequence>MDFFNKVFSSNKPTPKDLARDRLKLILIHDRGEFSTDTLDKIKTELLQVLSKYVEIDDEDVDITVTKSNSLEGESPALIANIPIKNIKGR</sequence>
<dbReference type="GO" id="GO:0032955">
    <property type="term" value="P:regulation of division septum assembly"/>
    <property type="evidence" value="ECO:0007669"/>
    <property type="project" value="InterPro"/>
</dbReference>
<dbReference type="GO" id="GO:0051301">
    <property type="term" value="P:cell division"/>
    <property type="evidence" value="ECO:0007669"/>
    <property type="project" value="UniProtKB-KW"/>
</dbReference>
<name>A0A6I1MH50_9CLOT</name>
<dbReference type="InterPro" id="IPR036707">
    <property type="entry name" value="MinE_sf"/>
</dbReference>
<gene>
    <name evidence="3 4" type="primary">minE</name>
    <name evidence="4" type="ORF">GBZ86_01735</name>
</gene>
<reference evidence="4 5" key="1">
    <citation type="submission" date="2019-10" db="EMBL/GenBank/DDBJ databases">
        <title>The Genome Sequence of Clostridium tarantellae Isolated from Fish Brain.</title>
        <authorList>
            <person name="Bano L."/>
            <person name="Kiel M."/>
            <person name="Sales G."/>
            <person name="Doxey A.C."/>
            <person name="Mansfield M.J."/>
            <person name="Schiavone M."/>
            <person name="Rossetto O."/>
            <person name="Pirazzini M."/>
            <person name="Dobrindt U."/>
            <person name="Montecucco C."/>
        </authorList>
    </citation>
    <scope>NUCLEOTIDE SEQUENCE [LARGE SCALE GENOMIC DNA]</scope>
    <source>
        <strain evidence="4 5">DSM 3997</strain>
    </source>
</reference>
<dbReference type="Gene3D" id="3.30.1070.10">
    <property type="entry name" value="Cell division topological specificity factor MinE"/>
    <property type="match status" value="1"/>
</dbReference>
<dbReference type="RefSeq" id="WP_152887160.1">
    <property type="nucleotide sequence ID" value="NZ_WHJC01000009.1"/>
</dbReference>
<dbReference type="Pfam" id="PF03776">
    <property type="entry name" value="MinE"/>
    <property type="match status" value="1"/>
</dbReference>
<evidence type="ECO:0000256" key="2">
    <source>
        <dbReference type="ARBA" id="ARBA00025265"/>
    </source>
</evidence>
<keyword evidence="3" id="KW-0131">Cell cycle</keyword>
<keyword evidence="3 4" id="KW-0132">Cell division</keyword>
<dbReference type="InterPro" id="IPR005527">
    <property type="entry name" value="MinE"/>
</dbReference>
<dbReference type="Proteomes" id="UP000430345">
    <property type="component" value="Unassembled WGS sequence"/>
</dbReference>
<evidence type="ECO:0000313" key="5">
    <source>
        <dbReference type="Proteomes" id="UP000430345"/>
    </source>
</evidence>
<keyword evidence="5" id="KW-1185">Reference proteome</keyword>
<evidence type="ECO:0000256" key="1">
    <source>
        <dbReference type="ARBA" id="ARBA00008168"/>
    </source>
</evidence>
<comment type="function">
    <text evidence="2 3">Prevents the cell division inhibition by proteins MinC and MinD at internal division sites while permitting inhibition at polar sites. This ensures cell division at the proper site by restricting the formation of a division septum at the midpoint of the long axis of the cell.</text>
</comment>